<dbReference type="AlphaFoldDB" id="A0A6A6EJ88"/>
<proteinExistence type="predicted"/>
<evidence type="ECO:0000313" key="2">
    <source>
        <dbReference type="Proteomes" id="UP000800200"/>
    </source>
</evidence>
<name>A0A6A6EJ88_9PEZI</name>
<protein>
    <submittedName>
        <fullName evidence="1">Uncharacterized protein</fullName>
    </submittedName>
</protein>
<keyword evidence="2" id="KW-1185">Reference proteome</keyword>
<accession>A0A6A6EJ88</accession>
<dbReference type="Proteomes" id="UP000800200">
    <property type="component" value="Unassembled WGS sequence"/>
</dbReference>
<dbReference type="EMBL" id="ML994615">
    <property type="protein sequence ID" value="KAF2192187.1"/>
    <property type="molecule type" value="Genomic_DNA"/>
</dbReference>
<sequence>MAKITPRQLNNWRFSSPEGMPNITLTKQACEWTRKAGFVYKDTEGGYKELLNGYKEPVKQAIKVTDPESSQDLKTELAAIDQIASNAEHLVRQNINSLTLSLRVFTIQHLTQTHAEKMIACFRKLVHNLVGNERCSRNSPTRLCVQLNKTAWPNILGMSDRSTFPPRTRWKCGLKAEHS</sequence>
<gene>
    <name evidence="1" type="ORF">K469DRAFT_694324</name>
</gene>
<reference evidence="1" key="1">
    <citation type="journal article" date="2020" name="Stud. Mycol.">
        <title>101 Dothideomycetes genomes: a test case for predicting lifestyles and emergence of pathogens.</title>
        <authorList>
            <person name="Haridas S."/>
            <person name="Albert R."/>
            <person name="Binder M."/>
            <person name="Bloem J."/>
            <person name="Labutti K."/>
            <person name="Salamov A."/>
            <person name="Andreopoulos B."/>
            <person name="Baker S."/>
            <person name="Barry K."/>
            <person name="Bills G."/>
            <person name="Bluhm B."/>
            <person name="Cannon C."/>
            <person name="Castanera R."/>
            <person name="Culley D."/>
            <person name="Daum C."/>
            <person name="Ezra D."/>
            <person name="Gonzalez J."/>
            <person name="Henrissat B."/>
            <person name="Kuo A."/>
            <person name="Liang C."/>
            <person name="Lipzen A."/>
            <person name="Lutzoni F."/>
            <person name="Magnuson J."/>
            <person name="Mondo S."/>
            <person name="Nolan M."/>
            <person name="Ohm R."/>
            <person name="Pangilinan J."/>
            <person name="Park H.-J."/>
            <person name="Ramirez L."/>
            <person name="Alfaro M."/>
            <person name="Sun H."/>
            <person name="Tritt A."/>
            <person name="Yoshinaga Y."/>
            <person name="Zwiers L.-H."/>
            <person name="Turgeon B."/>
            <person name="Goodwin S."/>
            <person name="Spatafora J."/>
            <person name="Crous P."/>
            <person name="Grigoriev I."/>
        </authorList>
    </citation>
    <scope>NUCLEOTIDE SEQUENCE</scope>
    <source>
        <strain evidence="1">CBS 207.26</strain>
    </source>
</reference>
<evidence type="ECO:0000313" key="1">
    <source>
        <dbReference type="EMBL" id="KAF2192187.1"/>
    </source>
</evidence>
<organism evidence="1 2">
    <name type="scientific">Zopfia rhizophila CBS 207.26</name>
    <dbReference type="NCBI Taxonomy" id="1314779"/>
    <lineage>
        <taxon>Eukaryota</taxon>
        <taxon>Fungi</taxon>
        <taxon>Dikarya</taxon>
        <taxon>Ascomycota</taxon>
        <taxon>Pezizomycotina</taxon>
        <taxon>Dothideomycetes</taxon>
        <taxon>Dothideomycetes incertae sedis</taxon>
        <taxon>Zopfiaceae</taxon>
        <taxon>Zopfia</taxon>
    </lineage>
</organism>